<dbReference type="Gene3D" id="3.40.50.2000">
    <property type="entry name" value="Glycogen Phosphorylase B"/>
    <property type="match status" value="2"/>
</dbReference>
<dbReference type="InterPro" id="IPR004276">
    <property type="entry name" value="GlycoTrans_28_N"/>
</dbReference>
<dbReference type="Pfam" id="PF04101">
    <property type="entry name" value="Glyco_tran_28_C"/>
    <property type="match status" value="1"/>
</dbReference>
<name>A0A0G0Q246_9BACT</name>
<dbReference type="GO" id="GO:0009252">
    <property type="term" value="P:peptidoglycan biosynthetic process"/>
    <property type="evidence" value="ECO:0007669"/>
    <property type="project" value="UniProtKB-UniRule"/>
</dbReference>
<dbReference type="EC" id="2.4.1.227" evidence="10"/>
<dbReference type="PANTHER" id="PTHR21015:SF22">
    <property type="entry name" value="GLYCOSYLTRANSFERASE"/>
    <property type="match status" value="1"/>
</dbReference>
<gene>
    <name evidence="10" type="primary">murG</name>
    <name evidence="14" type="ORF">UT63_C0001G0016</name>
</gene>
<evidence type="ECO:0000256" key="1">
    <source>
        <dbReference type="ARBA" id="ARBA00022475"/>
    </source>
</evidence>
<dbReference type="GO" id="GO:0005886">
    <property type="term" value="C:plasma membrane"/>
    <property type="evidence" value="ECO:0007669"/>
    <property type="project" value="UniProtKB-SubCell"/>
</dbReference>
<dbReference type="AlphaFoldDB" id="A0A0G0Q246"/>
<dbReference type="UniPathway" id="UPA00219"/>
<dbReference type="Pfam" id="PF03033">
    <property type="entry name" value="Glyco_transf_28"/>
    <property type="match status" value="1"/>
</dbReference>
<keyword evidence="5 10" id="KW-0133">Cell shape</keyword>
<keyword evidence="3 10" id="KW-0328">Glycosyltransferase</keyword>
<feature type="binding site" evidence="10">
    <location>
        <begin position="8"/>
        <end position="10"/>
    </location>
    <ligand>
        <name>UDP-N-acetyl-alpha-D-glucosamine</name>
        <dbReference type="ChEBI" id="CHEBI:57705"/>
    </ligand>
</feature>
<organism evidence="14 15">
    <name type="scientific">Candidatus Gottesmanbacteria bacterium GW2011_GWC2_39_8</name>
    <dbReference type="NCBI Taxonomy" id="1618450"/>
    <lineage>
        <taxon>Bacteria</taxon>
        <taxon>Candidatus Gottesmaniibacteriota</taxon>
    </lineage>
</organism>
<dbReference type="GO" id="GO:0005975">
    <property type="term" value="P:carbohydrate metabolic process"/>
    <property type="evidence" value="ECO:0007669"/>
    <property type="project" value="InterPro"/>
</dbReference>
<dbReference type="HAMAP" id="MF_00033">
    <property type="entry name" value="MurG"/>
    <property type="match status" value="1"/>
</dbReference>
<dbReference type="SUPFAM" id="SSF53756">
    <property type="entry name" value="UDP-Glycosyltransferase/glycogen phosphorylase"/>
    <property type="match status" value="1"/>
</dbReference>
<proteinExistence type="inferred from homology"/>
<comment type="caution">
    <text evidence="10">Lacks conserved residue(s) required for the propagation of feature annotation.</text>
</comment>
<dbReference type="CDD" id="cd03785">
    <property type="entry name" value="GT28_MurG"/>
    <property type="match status" value="1"/>
</dbReference>
<feature type="domain" description="Glycosyl transferase family 28 C-terminal" evidence="13">
    <location>
        <begin position="192"/>
        <end position="344"/>
    </location>
</feature>
<comment type="subcellular location">
    <subcellularLocation>
        <location evidence="10">Cell membrane</location>
        <topology evidence="10">Peripheral membrane protein</topology>
        <orientation evidence="10">Cytoplasmic side</orientation>
    </subcellularLocation>
</comment>
<sequence length="375" mass="42493">MTKKILITGGHFTPALSVIEQLQKYKQWKIYFVGRISALEGDKKLSVEYRKIKELNIPFFELSTGRFTRSFSLNTFISWLKIPYGLISAFFIVSKVKPDIILSFGGYIALPVALAGFLLNIPIVTHEQTTVMGLANKIIAKTAKKVLLAWTDTIGTQTFSDKIEIVGNPVRRELFEPEKSSFENSHYQKPLIYITGGSTGSHSINKLVTAILPWLLKKYTIVHQTGENSLYQDYKLSRMLKSKLKKELADRYHPYPTLSGNDVGWLLSHTDLMIGRSGANTVYELLFFGTPSLLIPLPWSGGNEQYHNAKFLEKNGNGYVLEQKNVTPEILLKEIESNIGKKRKVKYKPVTDAEKRIVNILNMVVKLKGETYQKV</sequence>
<keyword evidence="11" id="KW-1133">Transmembrane helix</keyword>
<dbReference type="Proteomes" id="UP000034539">
    <property type="component" value="Unassembled WGS sequence"/>
</dbReference>
<evidence type="ECO:0000259" key="12">
    <source>
        <dbReference type="Pfam" id="PF03033"/>
    </source>
</evidence>
<protein>
    <recommendedName>
        <fullName evidence="10">UDP-N-acetylglucosamine--N-acetylmuramyl-(pentapeptide) pyrophosphoryl-undecaprenol N-acetylglucosamine transferase</fullName>
        <ecNumber evidence="10">2.4.1.227</ecNumber>
    </recommendedName>
    <alternativeName>
        <fullName evidence="10">Undecaprenyl-PP-MurNAc-pentapeptide-UDPGlcNAc GlcNAc transferase</fullName>
    </alternativeName>
</protein>
<evidence type="ECO:0000256" key="11">
    <source>
        <dbReference type="SAM" id="Phobius"/>
    </source>
</evidence>
<keyword evidence="6 10" id="KW-0573">Peptidoglycan synthesis</keyword>
<accession>A0A0G0Q246</accession>
<feature type="binding site" evidence="10">
    <location>
        <position position="171"/>
    </location>
    <ligand>
        <name>UDP-N-acetyl-alpha-D-glucosamine</name>
        <dbReference type="ChEBI" id="CHEBI:57705"/>
    </ligand>
</feature>
<dbReference type="PANTHER" id="PTHR21015">
    <property type="entry name" value="UDP-N-ACETYLGLUCOSAMINE--N-ACETYLMURAMYL-(PENTAPEPTIDE) PYROPHOSPHORYL-UNDECAPRENOL N-ACETYLGLUCOSAMINE TRANSFERASE 1"/>
    <property type="match status" value="1"/>
</dbReference>
<evidence type="ECO:0000256" key="8">
    <source>
        <dbReference type="ARBA" id="ARBA00023306"/>
    </source>
</evidence>
<evidence type="ECO:0000256" key="10">
    <source>
        <dbReference type="HAMAP-Rule" id="MF_00033"/>
    </source>
</evidence>
<feature type="binding site" evidence="10">
    <location>
        <position position="198"/>
    </location>
    <ligand>
        <name>UDP-N-acetyl-alpha-D-glucosamine</name>
        <dbReference type="ChEBI" id="CHEBI:57705"/>
    </ligand>
</feature>
<comment type="caution">
    <text evidence="14">The sequence shown here is derived from an EMBL/GenBank/DDBJ whole genome shotgun (WGS) entry which is preliminary data.</text>
</comment>
<evidence type="ECO:0000259" key="13">
    <source>
        <dbReference type="Pfam" id="PF04101"/>
    </source>
</evidence>
<comment type="catalytic activity">
    <reaction evidence="10">
        <text>di-trans,octa-cis-undecaprenyl diphospho-N-acetyl-alpha-D-muramoyl-L-alanyl-D-glutamyl-meso-2,6-diaminopimeloyl-D-alanyl-D-alanine + UDP-N-acetyl-alpha-D-glucosamine = di-trans,octa-cis-undecaprenyl diphospho-[N-acetyl-alpha-D-glucosaminyl-(1-&gt;4)]-N-acetyl-alpha-D-muramoyl-L-alanyl-D-glutamyl-meso-2,6-diaminopimeloyl-D-alanyl-D-alanine + UDP + H(+)</text>
        <dbReference type="Rhea" id="RHEA:31227"/>
        <dbReference type="ChEBI" id="CHEBI:15378"/>
        <dbReference type="ChEBI" id="CHEBI:57705"/>
        <dbReference type="ChEBI" id="CHEBI:58223"/>
        <dbReference type="ChEBI" id="CHEBI:61387"/>
        <dbReference type="ChEBI" id="CHEBI:61388"/>
        <dbReference type="EC" id="2.4.1.227"/>
    </reaction>
</comment>
<feature type="binding site" evidence="10">
    <location>
        <position position="305"/>
    </location>
    <ligand>
        <name>UDP-N-acetyl-alpha-D-glucosamine</name>
        <dbReference type="ChEBI" id="CHEBI:57705"/>
    </ligand>
</feature>
<feature type="domain" description="Glycosyltransferase family 28 N-terminal" evidence="12">
    <location>
        <begin position="8"/>
        <end position="147"/>
    </location>
</feature>
<feature type="transmembrane region" description="Helical" evidence="11">
    <location>
        <begin position="76"/>
        <end position="93"/>
    </location>
</feature>
<dbReference type="InterPro" id="IPR007235">
    <property type="entry name" value="Glyco_trans_28_C"/>
</dbReference>
<keyword evidence="9 10" id="KW-0961">Cell wall biogenesis/degradation</keyword>
<comment type="function">
    <text evidence="10">Cell wall formation. Catalyzes the transfer of a GlcNAc subunit on undecaprenyl-pyrophosphoryl-MurNAc-pentapeptide (lipid intermediate I) to form undecaprenyl-pyrophosphoryl-MurNAc-(pentapeptide)GlcNAc (lipid intermediate II).</text>
</comment>
<evidence type="ECO:0000313" key="15">
    <source>
        <dbReference type="Proteomes" id="UP000034539"/>
    </source>
</evidence>
<dbReference type="GO" id="GO:0051991">
    <property type="term" value="F:UDP-N-acetyl-D-glucosamine:N-acetylmuramoyl-L-alanyl-D-glutamyl-meso-2,6-diaminopimelyl-D-alanyl-D-alanine-diphosphoundecaprenol 4-beta-N-acetylglucosaminlytransferase activity"/>
    <property type="evidence" value="ECO:0007669"/>
    <property type="project" value="RHEA"/>
</dbReference>
<evidence type="ECO:0000256" key="5">
    <source>
        <dbReference type="ARBA" id="ARBA00022960"/>
    </source>
</evidence>
<evidence type="ECO:0000256" key="4">
    <source>
        <dbReference type="ARBA" id="ARBA00022679"/>
    </source>
</evidence>
<evidence type="ECO:0000256" key="3">
    <source>
        <dbReference type="ARBA" id="ARBA00022676"/>
    </source>
</evidence>
<feature type="transmembrane region" description="Helical" evidence="11">
    <location>
        <begin position="100"/>
        <end position="119"/>
    </location>
</feature>
<evidence type="ECO:0000313" key="14">
    <source>
        <dbReference type="EMBL" id="KKR34449.1"/>
    </source>
</evidence>
<dbReference type="GO" id="GO:0051301">
    <property type="term" value="P:cell division"/>
    <property type="evidence" value="ECO:0007669"/>
    <property type="project" value="UniProtKB-KW"/>
</dbReference>
<keyword evidence="1 10" id="KW-1003">Cell membrane</keyword>
<comment type="pathway">
    <text evidence="10">Cell wall biogenesis; peptidoglycan biosynthesis.</text>
</comment>
<comment type="similarity">
    <text evidence="10">Belongs to the glycosyltransferase 28 family. MurG subfamily.</text>
</comment>
<dbReference type="GO" id="GO:0008360">
    <property type="term" value="P:regulation of cell shape"/>
    <property type="evidence" value="ECO:0007669"/>
    <property type="project" value="UniProtKB-KW"/>
</dbReference>
<dbReference type="InterPro" id="IPR006009">
    <property type="entry name" value="GlcNAc_MurG"/>
</dbReference>
<dbReference type="GO" id="GO:0050511">
    <property type="term" value="F:undecaprenyldiphospho-muramoylpentapeptide beta-N-acetylglucosaminyltransferase activity"/>
    <property type="evidence" value="ECO:0007669"/>
    <property type="project" value="UniProtKB-UniRule"/>
</dbReference>
<dbReference type="EMBL" id="LBXN01000001">
    <property type="protein sequence ID" value="KKR34449.1"/>
    <property type="molecule type" value="Genomic_DNA"/>
</dbReference>
<reference evidence="14 15" key="1">
    <citation type="journal article" date="2015" name="Nature">
        <title>rRNA introns, odd ribosomes, and small enigmatic genomes across a large radiation of phyla.</title>
        <authorList>
            <person name="Brown C.T."/>
            <person name="Hug L.A."/>
            <person name="Thomas B.C."/>
            <person name="Sharon I."/>
            <person name="Castelle C.J."/>
            <person name="Singh A."/>
            <person name="Wilkins M.J."/>
            <person name="Williams K.H."/>
            <person name="Banfield J.F."/>
        </authorList>
    </citation>
    <scope>NUCLEOTIDE SEQUENCE [LARGE SCALE GENOMIC DNA]</scope>
</reference>
<evidence type="ECO:0000256" key="2">
    <source>
        <dbReference type="ARBA" id="ARBA00022618"/>
    </source>
</evidence>
<keyword evidence="4 10" id="KW-0808">Transferase</keyword>
<keyword evidence="7 10" id="KW-0472">Membrane</keyword>
<dbReference type="GO" id="GO:0071555">
    <property type="term" value="P:cell wall organization"/>
    <property type="evidence" value="ECO:0007669"/>
    <property type="project" value="UniProtKB-KW"/>
</dbReference>
<keyword evidence="8 10" id="KW-0131">Cell cycle</keyword>
<evidence type="ECO:0000256" key="7">
    <source>
        <dbReference type="ARBA" id="ARBA00023136"/>
    </source>
</evidence>
<keyword evidence="11" id="KW-0812">Transmembrane</keyword>
<keyword evidence="2 10" id="KW-0132">Cell division</keyword>
<evidence type="ECO:0000256" key="9">
    <source>
        <dbReference type="ARBA" id="ARBA00023316"/>
    </source>
</evidence>
<evidence type="ECO:0000256" key="6">
    <source>
        <dbReference type="ARBA" id="ARBA00022984"/>
    </source>
</evidence>